<keyword evidence="3" id="KW-1185">Reference proteome</keyword>
<dbReference type="AlphaFoldDB" id="A0A8J7E143"/>
<sequence>MKTRLTERIQGLYEQQLQHQLHEVSYKLSDKTLVIVMEGTLTKPEQILMARDRAELAQQVRTVLNSALKPQICQLVEEVMDVRVIDFLSDTTISTGRTGAIAIFEFEQKSKVFSLANSQRG</sequence>
<organism evidence="2 3">
    <name type="scientific">Lusitaniella coriacea LEGE 07157</name>
    <dbReference type="NCBI Taxonomy" id="945747"/>
    <lineage>
        <taxon>Bacteria</taxon>
        <taxon>Bacillati</taxon>
        <taxon>Cyanobacteriota</taxon>
        <taxon>Cyanophyceae</taxon>
        <taxon>Spirulinales</taxon>
        <taxon>Lusitaniellaceae</taxon>
        <taxon>Lusitaniella</taxon>
    </lineage>
</organism>
<protein>
    <submittedName>
        <fullName evidence="2">DUF2294 domain-containing protein</fullName>
    </submittedName>
</protein>
<dbReference type="Pfam" id="PF10057">
    <property type="entry name" value="MpsC"/>
    <property type="match status" value="1"/>
</dbReference>
<dbReference type="EMBL" id="JADEWZ010000048">
    <property type="protein sequence ID" value="MBE9118467.1"/>
    <property type="molecule type" value="Genomic_DNA"/>
</dbReference>
<proteinExistence type="predicted"/>
<name>A0A8J7E143_9CYAN</name>
<dbReference type="RefSeq" id="WP_194031551.1">
    <property type="nucleotide sequence ID" value="NZ_JADEWZ010000048.1"/>
</dbReference>
<evidence type="ECO:0000313" key="3">
    <source>
        <dbReference type="Proteomes" id="UP000654482"/>
    </source>
</evidence>
<accession>A0A8J7E143</accession>
<reference evidence="2" key="1">
    <citation type="submission" date="2020-10" db="EMBL/GenBank/DDBJ databases">
        <authorList>
            <person name="Castelo-Branco R."/>
            <person name="Eusebio N."/>
            <person name="Adriana R."/>
            <person name="Vieira A."/>
            <person name="Brugerolle De Fraissinette N."/>
            <person name="Rezende De Castro R."/>
            <person name="Schneider M.P."/>
            <person name="Vasconcelos V."/>
            <person name="Leao P.N."/>
        </authorList>
    </citation>
    <scope>NUCLEOTIDE SEQUENCE</scope>
    <source>
        <strain evidence="2">LEGE 07157</strain>
    </source>
</reference>
<evidence type="ECO:0000313" key="2">
    <source>
        <dbReference type="EMBL" id="MBE9118467.1"/>
    </source>
</evidence>
<dbReference type="Proteomes" id="UP000654482">
    <property type="component" value="Unassembled WGS sequence"/>
</dbReference>
<comment type="caution">
    <text evidence="2">The sequence shown here is derived from an EMBL/GenBank/DDBJ whole genome shotgun (WGS) entry which is preliminary data.</text>
</comment>
<evidence type="ECO:0000259" key="1">
    <source>
        <dbReference type="Pfam" id="PF10057"/>
    </source>
</evidence>
<dbReference type="InterPro" id="IPR018745">
    <property type="entry name" value="MpsC"/>
</dbReference>
<gene>
    <name evidence="2" type="ORF">IQ249_21485</name>
</gene>
<feature type="domain" description="Na+-translocating membrane potential-generating system MpsC" evidence="1">
    <location>
        <begin position="3"/>
        <end position="105"/>
    </location>
</feature>